<reference evidence="15 16" key="2">
    <citation type="journal article" date="2023" name="Plant Pathol.">
        <title>Dismantling and reorganizing Pseudomonas marginalis sensu#lato.</title>
        <authorList>
            <person name="Sawada H."/>
            <person name="Fujikawa T."/>
            <person name="Satou M."/>
        </authorList>
    </citation>
    <scope>NUCLEOTIDE SEQUENCE [LARGE SCALE GENOMIC DNA]</scope>
    <source>
        <strain evidence="13 15">MAFF 302030</strain>
        <strain evidence="14 16">MAFF 302046</strain>
    </source>
</reference>
<evidence type="ECO:0000313" key="14">
    <source>
        <dbReference type="EMBL" id="MCK9816466.1"/>
    </source>
</evidence>
<dbReference type="Proteomes" id="UP001155163">
    <property type="component" value="Unassembled WGS sequence"/>
</dbReference>
<gene>
    <name evidence="13" type="ORF">M1B34_08650</name>
    <name evidence="14" type="ORF">M1B35_20645</name>
</gene>
<evidence type="ECO:0000313" key="15">
    <source>
        <dbReference type="Proteomes" id="UP001155059"/>
    </source>
</evidence>
<protein>
    <recommendedName>
        <fullName evidence="9">HTH-type transcriptional regulatory protein TyrR</fullName>
    </recommendedName>
</protein>
<dbReference type="Gene3D" id="1.10.8.60">
    <property type="match status" value="1"/>
</dbReference>
<evidence type="ECO:0000256" key="3">
    <source>
        <dbReference type="ARBA" id="ARBA00022797"/>
    </source>
</evidence>
<dbReference type="EMBL" id="JALQCX010000038">
    <property type="protein sequence ID" value="MCK9816466.1"/>
    <property type="molecule type" value="Genomic_DNA"/>
</dbReference>
<keyword evidence="1 10" id="KW-0597">Phosphoprotein</keyword>
<dbReference type="PROSITE" id="PS50110">
    <property type="entry name" value="RESPONSE_REGULATORY"/>
    <property type="match status" value="1"/>
</dbReference>
<dbReference type="InterPro" id="IPR003593">
    <property type="entry name" value="AAA+_ATPase"/>
</dbReference>
<evidence type="ECO:0000256" key="6">
    <source>
        <dbReference type="ARBA" id="ARBA00023015"/>
    </source>
</evidence>
<dbReference type="SUPFAM" id="SSF52172">
    <property type="entry name" value="CheY-like"/>
    <property type="match status" value="1"/>
</dbReference>
<feature type="domain" description="Sigma-54 factor interaction" evidence="11">
    <location>
        <begin position="150"/>
        <end position="379"/>
    </location>
</feature>
<keyword evidence="6" id="KW-0805">Transcription regulation</keyword>
<dbReference type="InterPro" id="IPR009057">
    <property type="entry name" value="Homeodomain-like_sf"/>
</dbReference>
<keyword evidence="5" id="KW-0902">Two-component regulatory system</keyword>
<comment type="caution">
    <text evidence="13">The sequence shown here is derived from an EMBL/GenBank/DDBJ whole genome shotgun (WGS) entry which is preliminary data.</text>
</comment>
<dbReference type="RefSeq" id="WP_123329091.1">
    <property type="nucleotide sequence ID" value="NZ_JALQCW010000016.1"/>
</dbReference>
<dbReference type="InterPro" id="IPR002078">
    <property type="entry name" value="Sigma_54_int"/>
</dbReference>
<dbReference type="EMBL" id="JALQCW010000016">
    <property type="protein sequence ID" value="MCK9797793.1"/>
    <property type="molecule type" value="Genomic_DNA"/>
</dbReference>
<organism evidence="13 15">
    <name type="scientific">Pseudomonas morbosilactucae</name>
    <dbReference type="NCBI Taxonomy" id="2938197"/>
    <lineage>
        <taxon>Bacteria</taxon>
        <taxon>Pseudomonadati</taxon>
        <taxon>Pseudomonadota</taxon>
        <taxon>Gammaproteobacteria</taxon>
        <taxon>Pseudomonadales</taxon>
        <taxon>Pseudomonadaceae</taxon>
        <taxon>Pseudomonas</taxon>
    </lineage>
</organism>
<evidence type="ECO:0000256" key="2">
    <source>
        <dbReference type="ARBA" id="ARBA00022741"/>
    </source>
</evidence>
<evidence type="ECO:0000259" key="11">
    <source>
        <dbReference type="PROSITE" id="PS50045"/>
    </source>
</evidence>
<dbReference type="Pfam" id="PF00072">
    <property type="entry name" value="Response_reg"/>
    <property type="match status" value="1"/>
</dbReference>
<name>A0A9X1YTC7_9PSED</name>
<keyword evidence="3" id="KW-0058">Aromatic hydrocarbons catabolism</keyword>
<keyword evidence="7" id="KW-0238">DNA-binding</keyword>
<feature type="modified residue" description="4-aspartylphosphate" evidence="10">
    <location>
        <position position="59"/>
    </location>
</feature>
<dbReference type="InterPro" id="IPR025944">
    <property type="entry name" value="Sigma_54_int_dom_CS"/>
</dbReference>
<keyword evidence="8" id="KW-0804">Transcription</keyword>
<evidence type="ECO:0000259" key="12">
    <source>
        <dbReference type="PROSITE" id="PS50110"/>
    </source>
</evidence>
<dbReference type="Pfam" id="PF18024">
    <property type="entry name" value="HTH_50"/>
    <property type="match status" value="1"/>
</dbReference>
<evidence type="ECO:0000256" key="7">
    <source>
        <dbReference type="ARBA" id="ARBA00023125"/>
    </source>
</evidence>
<dbReference type="SMART" id="SM00448">
    <property type="entry name" value="REC"/>
    <property type="match status" value="1"/>
</dbReference>
<dbReference type="Gene3D" id="3.40.50.2300">
    <property type="match status" value="1"/>
</dbReference>
<dbReference type="SUPFAM" id="SSF46689">
    <property type="entry name" value="Homeodomain-like"/>
    <property type="match status" value="1"/>
</dbReference>
<dbReference type="InterPro" id="IPR001789">
    <property type="entry name" value="Sig_transdc_resp-reg_receiver"/>
</dbReference>
<evidence type="ECO:0000313" key="16">
    <source>
        <dbReference type="Proteomes" id="UP001155163"/>
    </source>
</evidence>
<evidence type="ECO:0000256" key="9">
    <source>
        <dbReference type="ARBA" id="ARBA00029500"/>
    </source>
</evidence>
<dbReference type="InterPro" id="IPR058031">
    <property type="entry name" value="AAA_lid_NorR"/>
</dbReference>
<dbReference type="InterPro" id="IPR011006">
    <property type="entry name" value="CheY-like_superfamily"/>
</dbReference>
<keyword evidence="16" id="KW-1185">Reference proteome</keyword>
<dbReference type="FunFam" id="3.40.50.2300:FF:000018">
    <property type="entry name" value="DNA-binding transcriptional regulator NtrC"/>
    <property type="match status" value="1"/>
</dbReference>
<dbReference type="PANTHER" id="PTHR32071:SF57">
    <property type="entry name" value="C4-DICARBOXYLATE TRANSPORT TRANSCRIPTIONAL REGULATORY PROTEIN DCTD"/>
    <property type="match status" value="1"/>
</dbReference>
<dbReference type="SMART" id="SM00382">
    <property type="entry name" value="AAA"/>
    <property type="match status" value="1"/>
</dbReference>
<dbReference type="FunFam" id="3.40.50.300:FF:000006">
    <property type="entry name" value="DNA-binding transcriptional regulator NtrC"/>
    <property type="match status" value="1"/>
</dbReference>
<keyword evidence="2" id="KW-0547">Nucleotide-binding</keyword>
<evidence type="ECO:0000256" key="10">
    <source>
        <dbReference type="PROSITE-ProRule" id="PRU00169"/>
    </source>
</evidence>
<dbReference type="CDD" id="cd00009">
    <property type="entry name" value="AAA"/>
    <property type="match status" value="1"/>
</dbReference>
<dbReference type="Gene3D" id="3.40.50.300">
    <property type="entry name" value="P-loop containing nucleotide triphosphate hydrolases"/>
    <property type="match status" value="1"/>
</dbReference>
<dbReference type="Gene3D" id="1.10.10.60">
    <property type="entry name" value="Homeodomain-like"/>
    <property type="match status" value="1"/>
</dbReference>
<evidence type="ECO:0000256" key="8">
    <source>
        <dbReference type="ARBA" id="ARBA00023163"/>
    </source>
</evidence>
<evidence type="ECO:0000313" key="13">
    <source>
        <dbReference type="EMBL" id="MCK9797793.1"/>
    </source>
</evidence>
<dbReference type="PANTHER" id="PTHR32071">
    <property type="entry name" value="TRANSCRIPTIONAL REGULATORY PROTEIN"/>
    <property type="match status" value="1"/>
</dbReference>
<proteinExistence type="predicted"/>
<dbReference type="Pfam" id="PF25601">
    <property type="entry name" value="AAA_lid_14"/>
    <property type="match status" value="1"/>
</dbReference>
<dbReference type="GO" id="GO:0006355">
    <property type="term" value="P:regulation of DNA-templated transcription"/>
    <property type="evidence" value="ECO:0007669"/>
    <property type="project" value="InterPro"/>
</dbReference>
<dbReference type="InterPro" id="IPR025943">
    <property type="entry name" value="Sigma_54_int_dom_ATP-bd_2"/>
</dbReference>
<dbReference type="InterPro" id="IPR027417">
    <property type="entry name" value="P-loop_NTPase"/>
</dbReference>
<evidence type="ECO:0000256" key="4">
    <source>
        <dbReference type="ARBA" id="ARBA00022840"/>
    </source>
</evidence>
<dbReference type="GO" id="GO:0005524">
    <property type="term" value="F:ATP binding"/>
    <property type="evidence" value="ECO:0007669"/>
    <property type="project" value="UniProtKB-KW"/>
</dbReference>
<dbReference type="Proteomes" id="UP001155059">
    <property type="component" value="Unassembled WGS sequence"/>
</dbReference>
<evidence type="ECO:0000256" key="5">
    <source>
        <dbReference type="ARBA" id="ARBA00023012"/>
    </source>
</evidence>
<dbReference type="PROSITE" id="PS00688">
    <property type="entry name" value="SIGMA54_INTERACT_3"/>
    <property type="match status" value="1"/>
</dbReference>
<dbReference type="InterPro" id="IPR025662">
    <property type="entry name" value="Sigma_54_int_dom_ATP-bd_1"/>
</dbReference>
<dbReference type="PROSITE" id="PS50045">
    <property type="entry name" value="SIGMA54_INTERACT_4"/>
    <property type="match status" value="1"/>
</dbReference>
<evidence type="ECO:0000256" key="1">
    <source>
        <dbReference type="ARBA" id="ARBA00022553"/>
    </source>
</evidence>
<dbReference type="GO" id="GO:0003677">
    <property type="term" value="F:DNA binding"/>
    <property type="evidence" value="ECO:0007669"/>
    <property type="project" value="UniProtKB-KW"/>
</dbReference>
<dbReference type="CDD" id="cd17549">
    <property type="entry name" value="REC_DctD-like"/>
    <property type="match status" value="1"/>
</dbReference>
<dbReference type="GO" id="GO:0000160">
    <property type="term" value="P:phosphorelay signal transduction system"/>
    <property type="evidence" value="ECO:0007669"/>
    <property type="project" value="UniProtKB-KW"/>
</dbReference>
<sequence length="466" mass="51001">MSNAIDHRIQVVLIDDDPHLRQALSQTLDLAGLKILTLAEAQGLAARLERDWPGVVVSDIRMPGMDGLELLAQLHAQDPELPVLLITGHGDVPLAVQAMRAGAYDFLEKPFASDALLDSVRRALDWRRLVLDNRSLRLALSDRQQLSARLVGQSAPMLRLREQIGALAATKADVLILGETGAGKEVVARALHDLSNRRNGPFVAINAGALAESVVESELFGHEPGAFTGAQKRRIGKFEFANGGTLFLDEIESMSLDVQVKLLRMLQERVVERLGGNQLIPLDIRIIAATKEDLRQAADQGRFRADLYYRLNVAPLRIPPLRERGDDALILFQHFADEASARHGLPPHELQPGHRALLLRHGWPGNVRELQNAAERFALGLELALDNSEPQGTATTVMPAIEGGLSEQVEHFEKNLIAAELAHGHNSVRSLAQALGVPRKTLHDKLRKHGLNFADSGTSPGNDDLD</sequence>
<dbReference type="PROSITE" id="PS00676">
    <property type="entry name" value="SIGMA54_INTERACT_2"/>
    <property type="match status" value="1"/>
</dbReference>
<dbReference type="SUPFAM" id="SSF52540">
    <property type="entry name" value="P-loop containing nucleoside triphosphate hydrolases"/>
    <property type="match status" value="1"/>
</dbReference>
<accession>A0A9X1YTC7</accession>
<dbReference type="Pfam" id="PF00158">
    <property type="entry name" value="Sigma54_activat"/>
    <property type="match status" value="1"/>
</dbReference>
<dbReference type="AlphaFoldDB" id="A0A9X1YTC7"/>
<keyword evidence="4" id="KW-0067">ATP-binding</keyword>
<reference evidence="15 16" key="1">
    <citation type="journal article" date="2022" name="Int. J. Syst. Evol. Microbiol.">
        <title>Pseudomonas aegrilactucae sp. nov. and Pseudomonas morbosilactucae sp. nov., pathogens causing bacterial rot of lettuce in Japan.</title>
        <authorList>
            <person name="Sawada H."/>
            <person name="Fujikawa T."/>
            <person name="Satou M."/>
        </authorList>
    </citation>
    <scope>NUCLEOTIDE SEQUENCE [LARGE SCALE GENOMIC DNA]</scope>
    <source>
        <strain evidence="13 15">MAFF 302030</strain>
        <strain evidence="14 16">MAFF 302046</strain>
    </source>
</reference>
<dbReference type="InterPro" id="IPR030828">
    <property type="entry name" value="HTH_TyrR"/>
</dbReference>
<feature type="domain" description="Response regulatory" evidence="12">
    <location>
        <begin position="10"/>
        <end position="124"/>
    </location>
</feature>
<dbReference type="PROSITE" id="PS00675">
    <property type="entry name" value="SIGMA54_INTERACT_1"/>
    <property type="match status" value="1"/>
</dbReference>